<sequence>MFNPFFTLLKAVFSIVV</sequence>
<dbReference type="AlphaFoldDB" id="A0A0A8Y9W2"/>
<reference evidence="1" key="1">
    <citation type="submission" date="2014-09" db="EMBL/GenBank/DDBJ databases">
        <authorList>
            <person name="Magalhaes I.L.F."/>
            <person name="Oliveira U."/>
            <person name="Santos F.R."/>
            <person name="Vidigal T.H.D.A."/>
            <person name="Brescovit A.D."/>
            <person name="Santos A.J."/>
        </authorList>
    </citation>
    <scope>NUCLEOTIDE SEQUENCE</scope>
    <source>
        <tissue evidence="1">Shoot tissue taken approximately 20 cm above the soil surface</tissue>
    </source>
</reference>
<reference evidence="1" key="2">
    <citation type="journal article" date="2015" name="Data Brief">
        <title>Shoot transcriptome of the giant reed, Arundo donax.</title>
        <authorList>
            <person name="Barrero R.A."/>
            <person name="Guerrero F.D."/>
            <person name="Moolhuijzen P."/>
            <person name="Goolsby J.A."/>
            <person name="Tidwell J."/>
            <person name="Bellgard S.E."/>
            <person name="Bellgard M.I."/>
        </authorList>
    </citation>
    <scope>NUCLEOTIDE SEQUENCE</scope>
    <source>
        <tissue evidence="1">Shoot tissue taken approximately 20 cm above the soil surface</tissue>
    </source>
</reference>
<evidence type="ECO:0000313" key="1">
    <source>
        <dbReference type="EMBL" id="JAD22113.1"/>
    </source>
</evidence>
<accession>A0A0A8Y9W2</accession>
<protein>
    <submittedName>
        <fullName evidence="1">Uncharacterized protein</fullName>
    </submittedName>
</protein>
<organism evidence="1">
    <name type="scientific">Arundo donax</name>
    <name type="common">Giant reed</name>
    <name type="synonym">Donax arundinaceus</name>
    <dbReference type="NCBI Taxonomy" id="35708"/>
    <lineage>
        <taxon>Eukaryota</taxon>
        <taxon>Viridiplantae</taxon>
        <taxon>Streptophyta</taxon>
        <taxon>Embryophyta</taxon>
        <taxon>Tracheophyta</taxon>
        <taxon>Spermatophyta</taxon>
        <taxon>Magnoliopsida</taxon>
        <taxon>Liliopsida</taxon>
        <taxon>Poales</taxon>
        <taxon>Poaceae</taxon>
        <taxon>PACMAD clade</taxon>
        <taxon>Arundinoideae</taxon>
        <taxon>Arundineae</taxon>
        <taxon>Arundo</taxon>
    </lineage>
</organism>
<name>A0A0A8Y9W2_ARUDO</name>
<proteinExistence type="predicted"/>
<dbReference type="EMBL" id="GBRH01275782">
    <property type="protein sequence ID" value="JAD22113.1"/>
    <property type="molecule type" value="Transcribed_RNA"/>
</dbReference>